<dbReference type="PANTHER" id="PTHR43442">
    <property type="entry name" value="GLUCONOKINASE-RELATED"/>
    <property type="match status" value="1"/>
</dbReference>
<organism evidence="11 12">
    <name type="scientific">Kingella kingae</name>
    <dbReference type="NCBI Taxonomy" id="504"/>
    <lineage>
        <taxon>Bacteria</taxon>
        <taxon>Pseudomonadati</taxon>
        <taxon>Pseudomonadota</taxon>
        <taxon>Betaproteobacteria</taxon>
        <taxon>Neisseriales</taxon>
        <taxon>Neisseriaceae</taxon>
        <taxon>Kingella</taxon>
    </lineage>
</organism>
<comment type="similarity">
    <text evidence="2 10">Belongs to the gluconokinase GntK/GntV family.</text>
</comment>
<evidence type="ECO:0000256" key="8">
    <source>
        <dbReference type="ARBA" id="ARBA00023064"/>
    </source>
</evidence>
<protein>
    <recommendedName>
        <fullName evidence="3 10">Gluconokinase</fullName>
        <ecNumber evidence="3 10">2.7.1.12</ecNumber>
    </recommendedName>
</protein>
<dbReference type="GO" id="GO:0046316">
    <property type="term" value="F:gluconokinase activity"/>
    <property type="evidence" value="ECO:0007669"/>
    <property type="project" value="UniProtKB-EC"/>
</dbReference>
<dbReference type="InterPro" id="IPR027417">
    <property type="entry name" value="P-loop_NTPase"/>
</dbReference>
<dbReference type="SUPFAM" id="SSF52540">
    <property type="entry name" value="P-loop containing nucleoside triphosphate hydrolases"/>
    <property type="match status" value="1"/>
</dbReference>
<dbReference type="RefSeq" id="WP_003787558.1">
    <property type="nucleotide sequence ID" value="NZ_CP091518.1"/>
</dbReference>
<evidence type="ECO:0000256" key="5">
    <source>
        <dbReference type="ARBA" id="ARBA00022741"/>
    </source>
</evidence>
<gene>
    <name evidence="11" type="primary">gntK</name>
    <name evidence="11" type="ORF">NCTC10529_02051</name>
</gene>
<evidence type="ECO:0000256" key="1">
    <source>
        <dbReference type="ARBA" id="ARBA00004761"/>
    </source>
</evidence>
<dbReference type="InterPro" id="IPR031322">
    <property type="entry name" value="Shikimate/glucono_kinase"/>
</dbReference>
<keyword evidence="6 10" id="KW-0418">Kinase</keyword>
<evidence type="ECO:0000256" key="6">
    <source>
        <dbReference type="ARBA" id="ARBA00022777"/>
    </source>
</evidence>
<evidence type="ECO:0000256" key="9">
    <source>
        <dbReference type="ARBA" id="ARBA00048090"/>
    </source>
</evidence>
<dbReference type="GO" id="GO:0005524">
    <property type="term" value="F:ATP binding"/>
    <property type="evidence" value="ECO:0007669"/>
    <property type="project" value="UniProtKB-KW"/>
</dbReference>
<reference evidence="11 12" key="1">
    <citation type="submission" date="2018-06" db="EMBL/GenBank/DDBJ databases">
        <authorList>
            <consortium name="Pathogen Informatics"/>
            <person name="Doyle S."/>
        </authorList>
    </citation>
    <scope>NUCLEOTIDE SEQUENCE [LARGE SCALE GENOMIC DNA]</scope>
    <source>
        <strain evidence="11 12">NCTC10529</strain>
    </source>
</reference>
<dbReference type="GO" id="GO:0019521">
    <property type="term" value="P:D-gluconate metabolic process"/>
    <property type="evidence" value="ECO:0007669"/>
    <property type="project" value="UniProtKB-KW"/>
</dbReference>
<keyword evidence="5 10" id="KW-0547">Nucleotide-binding</keyword>
<dbReference type="AlphaFoldDB" id="A0AAX2J7W3"/>
<dbReference type="InterPro" id="IPR006001">
    <property type="entry name" value="Therm_gnt_kin"/>
</dbReference>
<sequence length="169" mass="18845">MTKHYVIMGICGCGKTTAAQTIEQHLNCAYAEGDDFHTQANRDKMGAGIPLTDEDRFPWLENLRDWMSEQAQNGATHTVVTCSALKKIYRDILRGAQGDVYFVHLSPPVELNRERMAARQGHYMKASMVDSQLAILEPLQSDELGIVIDNAGSPEDVAVDIRAWLDSEH</sequence>
<keyword evidence="8" id="KW-0311">Gluconate utilization</keyword>
<evidence type="ECO:0000313" key="11">
    <source>
        <dbReference type="EMBL" id="SQH25837.1"/>
    </source>
</evidence>
<dbReference type="Pfam" id="PF01202">
    <property type="entry name" value="SKI"/>
    <property type="match status" value="1"/>
</dbReference>
<dbReference type="FunFam" id="3.40.50.300:FF:000522">
    <property type="entry name" value="Gluconokinase"/>
    <property type="match status" value="1"/>
</dbReference>
<comment type="catalytic activity">
    <reaction evidence="9 10">
        <text>D-gluconate + ATP = 6-phospho-D-gluconate + ADP + H(+)</text>
        <dbReference type="Rhea" id="RHEA:19433"/>
        <dbReference type="ChEBI" id="CHEBI:15378"/>
        <dbReference type="ChEBI" id="CHEBI:18391"/>
        <dbReference type="ChEBI" id="CHEBI:30616"/>
        <dbReference type="ChEBI" id="CHEBI:58759"/>
        <dbReference type="ChEBI" id="CHEBI:456216"/>
        <dbReference type="EC" id="2.7.1.12"/>
    </reaction>
</comment>
<dbReference type="Gene3D" id="3.40.50.300">
    <property type="entry name" value="P-loop containing nucleotide triphosphate hydrolases"/>
    <property type="match status" value="1"/>
</dbReference>
<comment type="pathway">
    <text evidence="1">Carbohydrate acid metabolism.</text>
</comment>
<dbReference type="GO" id="GO:0005737">
    <property type="term" value="C:cytoplasm"/>
    <property type="evidence" value="ECO:0007669"/>
    <property type="project" value="TreeGrafter"/>
</dbReference>
<evidence type="ECO:0000256" key="2">
    <source>
        <dbReference type="ARBA" id="ARBA00008420"/>
    </source>
</evidence>
<evidence type="ECO:0000256" key="7">
    <source>
        <dbReference type="ARBA" id="ARBA00022840"/>
    </source>
</evidence>
<dbReference type="PANTHER" id="PTHR43442:SF3">
    <property type="entry name" value="GLUCONOKINASE-RELATED"/>
    <property type="match status" value="1"/>
</dbReference>
<evidence type="ECO:0000256" key="4">
    <source>
        <dbReference type="ARBA" id="ARBA00022679"/>
    </source>
</evidence>
<dbReference type="EMBL" id="LS483426">
    <property type="protein sequence ID" value="SQH25837.1"/>
    <property type="molecule type" value="Genomic_DNA"/>
</dbReference>
<evidence type="ECO:0000313" key="12">
    <source>
        <dbReference type="Proteomes" id="UP000248598"/>
    </source>
</evidence>
<proteinExistence type="inferred from homology"/>
<dbReference type="NCBIfam" id="TIGR01313">
    <property type="entry name" value="therm_gnt_kin"/>
    <property type="match status" value="1"/>
</dbReference>
<name>A0AAX2J7W3_KINKI</name>
<dbReference type="EC" id="2.7.1.12" evidence="3 10"/>
<dbReference type="Proteomes" id="UP000248598">
    <property type="component" value="Chromosome 1"/>
</dbReference>
<evidence type="ECO:0000256" key="10">
    <source>
        <dbReference type="RuleBase" id="RU363066"/>
    </source>
</evidence>
<accession>A0AAX2J7W3</accession>
<dbReference type="CDD" id="cd02021">
    <property type="entry name" value="GntK"/>
    <property type="match status" value="1"/>
</dbReference>
<evidence type="ECO:0000256" key="3">
    <source>
        <dbReference type="ARBA" id="ARBA00012054"/>
    </source>
</evidence>
<keyword evidence="4 10" id="KW-0808">Transferase</keyword>
<dbReference type="GeneID" id="93263310"/>
<keyword evidence="7 10" id="KW-0067">ATP-binding</keyword>